<evidence type="ECO:0000313" key="1">
    <source>
        <dbReference type="EMBL" id="BBI30186.1"/>
    </source>
</evidence>
<organism evidence="1 2">
    <name type="scientific">Acanthamoeba castellanii medusavirus J1</name>
    <dbReference type="NCBI Taxonomy" id="3114988"/>
    <lineage>
        <taxon>Viruses</taxon>
        <taxon>Varidnaviria</taxon>
        <taxon>Bamfordvirae</taxon>
        <taxon>Nucleocytoviricota</taxon>
        <taxon>Megaviricetes</taxon>
        <taxon>Mamonoviridae</taxon>
        <taxon>Medusavirus</taxon>
        <taxon>Medusavirus medusae</taxon>
    </lineage>
</organism>
<protein>
    <submittedName>
        <fullName evidence="1">Uncharacterized protein</fullName>
    </submittedName>
</protein>
<accession>A0A3T1CWI2</accession>
<dbReference type="Proteomes" id="UP001161669">
    <property type="component" value="Segment"/>
</dbReference>
<proteinExistence type="predicted"/>
<evidence type="ECO:0000313" key="2">
    <source>
        <dbReference type="Proteomes" id="UP001161669"/>
    </source>
</evidence>
<reference evidence="2" key="1">
    <citation type="journal article" date="2019" name="J. Virol.">
        <title>Medusavirus, a novel large DNA virus discovered from hot spring water.</title>
        <authorList>
            <person name="Yoshikawa G."/>
            <person name="Blanc-Mathieu R."/>
            <person name="Song C."/>
            <person name="Kayama Y."/>
            <person name="Mochizuki T."/>
            <person name="Murata K."/>
            <person name="Ogata H."/>
            <person name="Takemura M."/>
        </authorList>
    </citation>
    <scope>NUCLEOTIDE SEQUENCE [LARGE SCALE GENOMIC DNA]</scope>
</reference>
<sequence>MQHNRVCDKCERLFTTSQARGAHRKFCGGSTPAAVLPERGLGELCREIEPIMKIMIAIEKRGLKRRAPEEMDMAAVVDMVNAKNCLTQLSASIEALMNHVQETVDASREFIAECQRRQEESIEALYIHRAPKKAKGDE</sequence>
<keyword evidence="2" id="KW-1185">Reference proteome</keyword>
<dbReference type="EMBL" id="AP018495">
    <property type="protein sequence ID" value="BBI30186.1"/>
    <property type="molecule type" value="Genomic_DNA"/>
</dbReference>
<dbReference type="KEGG" id="vg:80540538"/>
<name>A0A3T1CWI2_9VIRU</name>